<evidence type="ECO:0000256" key="3">
    <source>
        <dbReference type="ARBA" id="ARBA00008725"/>
    </source>
</evidence>
<dbReference type="PANTHER" id="PTHR30570:SF4">
    <property type="entry name" value="PHOSPHATE-BINDING PROTEIN PSTS 1"/>
    <property type="match status" value="1"/>
</dbReference>
<protein>
    <recommendedName>
        <fullName evidence="12">Phosphate-binding protein</fullName>
    </recommendedName>
</protein>
<evidence type="ECO:0000256" key="7">
    <source>
        <dbReference type="ARBA" id="ARBA00022592"/>
    </source>
</evidence>
<feature type="region of interest" description="Disordered" evidence="13">
    <location>
        <begin position="25"/>
        <end position="46"/>
    </location>
</feature>
<gene>
    <name evidence="15" type="primary">pstS</name>
    <name evidence="15" type="ORF">GCM10007096_04890</name>
</gene>
<feature type="signal peptide" evidence="12">
    <location>
        <begin position="1"/>
        <end position="21"/>
    </location>
</feature>
<dbReference type="SUPFAM" id="SSF53850">
    <property type="entry name" value="Periplasmic binding protein-like II"/>
    <property type="match status" value="1"/>
</dbReference>
<feature type="compositionally biased region" description="Low complexity" evidence="13">
    <location>
        <begin position="25"/>
        <end position="38"/>
    </location>
</feature>
<evidence type="ECO:0000256" key="8">
    <source>
        <dbReference type="ARBA" id="ARBA00022729"/>
    </source>
</evidence>
<evidence type="ECO:0000256" key="1">
    <source>
        <dbReference type="ARBA" id="ARBA00002841"/>
    </source>
</evidence>
<feature type="chain" id="PRO_5039751483" description="Phosphate-binding protein" evidence="12">
    <location>
        <begin position="22"/>
        <end position="312"/>
    </location>
</feature>
<comment type="caution">
    <text evidence="15">The sequence shown here is derived from an EMBL/GenBank/DDBJ whole genome shotgun (WGS) entry which is preliminary data.</text>
</comment>
<evidence type="ECO:0000313" key="15">
    <source>
        <dbReference type="EMBL" id="GGH75550.1"/>
    </source>
</evidence>
<evidence type="ECO:0000256" key="4">
    <source>
        <dbReference type="ARBA" id="ARBA00011529"/>
    </source>
</evidence>
<dbReference type="CDD" id="cd13653">
    <property type="entry name" value="PBP2_phosphate_like_1"/>
    <property type="match status" value="1"/>
</dbReference>
<keyword evidence="6 12" id="KW-1003">Cell membrane</keyword>
<dbReference type="InterPro" id="IPR050811">
    <property type="entry name" value="Phosphate_ABC_transporter"/>
</dbReference>
<keyword evidence="8 12" id="KW-0732">Signal</keyword>
<proteinExistence type="inferred from homology"/>
<evidence type="ECO:0000256" key="2">
    <source>
        <dbReference type="ARBA" id="ARBA00004193"/>
    </source>
</evidence>
<comment type="function">
    <text evidence="1">Part of the ABC transporter complex PstSACB involved in phosphate import.</text>
</comment>
<keyword evidence="10 12" id="KW-0564">Palmitate</keyword>
<keyword evidence="16" id="KW-1185">Reference proteome</keyword>
<dbReference type="PANTHER" id="PTHR30570">
    <property type="entry name" value="PERIPLASMIC PHOSPHATE BINDING COMPONENT OF PHOSPHATE ABC TRANSPORTER"/>
    <property type="match status" value="1"/>
</dbReference>
<evidence type="ECO:0000256" key="9">
    <source>
        <dbReference type="ARBA" id="ARBA00023136"/>
    </source>
</evidence>
<name>A0A8J2ZSA1_9BACL</name>
<comment type="function">
    <text evidence="12">Involved in the system for phosphate transport across the cytoplasmic membrane.</text>
</comment>
<dbReference type="InterPro" id="IPR011862">
    <property type="entry name" value="Phos-bd"/>
</dbReference>
<comment type="subunit">
    <text evidence="4 12">The complex is composed of two ATP-binding proteins (PstB), two transmembrane proteins (PstC and PstA) and a solute-binding protein (PstS).</text>
</comment>
<dbReference type="GO" id="GO:0005886">
    <property type="term" value="C:plasma membrane"/>
    <property type="evidence" value="ECO:0007669"/>
    <property type="project" value="UniProtKB-SubCell"/>
</dbReference>
<dbReference type="Proteomes" id="UP000656813">
    <property type="component" value="Unassembled WGS sequence"/>
</dbReference>
<dbReference type="Gene3D" id="3.40.190.10">
    <property type="entry name" value="Periplasmic binding protein-like II"/>
    <property type="match status" value="2"/>
</dbReference>
<comment type="subcellular location">
    <subcellularLocation>
        <location evidence="2 12">Cell membrane</location>
        <topology evidence="2 12">Lipid-anchor</topology>
    </subcellularLocation>
</comment>
<evidence type="ECO:0000313" key="16">
    <source>
        <dbReference type="Proteomes" id="UP000656813"/>
    </source>
</evidence>
<keyword evidence="7 12" id="KW-0592">Phosphate transport</keyword>
<keyword evidence="11 12" id="KW-0449">Lipoprotein</keyword>
<evidence type="ECO:0000259" key="14">
    <source>
        <dbReference type="Pfam" id="PF12849"/>
    </source>
</evidence>
<evidence type="ECO:0000256" key="13">
    <source>
        <dbReference type="SAM" id="MobiDB-lite"/>
    </source>
</evidence>
<dbReference type="NCBIfam" id="TIGR02136">
    <property type="entry name" value="ptsS_2"/>
    <property type="match status" value="1"/>
</dbReference>
<evidence type="ECO:0000256" key="6">
    <source>
        <dbReference type="ARBA" id="ARBA00022475"/>
    </source>
</evidence>
<feature type="domain" description="PBP" evidence="14">
    <location>
        <begin position="44"/>
        <end position="282"/>
    </location>
</feature>
<dbReference type="GO" id="GO:0006817">
    <property type="term" value="P:phosphate ion transport"/>
    <property type="evidence" value="ECO:0007669"/>
    <property type="project" value="UniProtKB-UniRule"/>
</dbReference>
<sequence length="312" mass="32636">MKKWLAFTAMAILLIFSAACGNSNEKTSSSSNSGSENTKAAKSASSSEDVSGQIIVGGSTALQPLAEAANEGFKQKYPDAQVQIQGGGSGTGLSSVASGSFNIGMSDIFAESSADIPADQLVDYKVAVVAMTAAVNKDAGVTNLSKEDLIKVFTGKVTNWKDVGGNDVKITLVNRPDGSGTRATFDQFALDGATPAKGIEQDASGTVKDIVSKTKGAIGYLALSYFDDSDKSVVPLSIDGVEATVENVESGKFPVWAYEHMYTKGEADGVAKAFIDYMLSDDVQGSILESQGYIPVKEMQVERDASGKETQK</sequence>
<evidence type="ECO:0000256" key="5">
    <source>
        <dbReference type="ARBA" id="ARBA00022448"/>
    </source>
</evidence>
<dbReference type="EMBL" id="BMFV01000002">
    <property type="protein sequence ID" value="GGH75550.1"/>
    <property type="molecule type" value="Genomic_DNA"/>
</dbReference>
<accession>A0A8J2ZSA1</accession>
<reference evidence="15" key="1">
    <citation type="journal article" date="2014" name="Int. J. Syst. Evol. Microbiol.">
        <title>Complete genome sequence of Corynebacterium casei LMG S-19264T (=DSM 44701T), isolated from a smear-ripened cheese.</title>
        <authorList>
            <consortium name="US DOE Joint Genome Institute (JGI-PGF)"/>
            <person name="Walter F."/>
            <person name="Albersmeier A."/>
            <person name="Kalinowski J."/>
            <person name="Ruckert C."/>
        </authorList>
    </citation>
    <scope>NUCLEOTIDE SEQUENCE</scope>
    <source>
        <strain evidence="15">CGMCC 1.12777</strain>
    </source>
</reference>
<dbReference type="InterPro" id="IPR024370">
    <property type="entry name" value="PBP_domain"/>
</dbReference>
<evidence type="ECO:0000256" key="10">
    <source>
        <dbReference type="ARBA" id="ARBA00023139"/>
    </source>
</evidence>
<dbReference type="AlphaFoldDB" id="A0A8J2ZSA1"/>
<organism evidence="15 16">
    <name type="scientific">Pullulanibacillus pueri</name>
    <dbReference type="NCBI Taxonomy" id="1437324"/>
    <lineage>
        <taxon>Bacteria</taxon>
        <taxon>Bacillati</taxon>
        <taxon>Bacillota</taxon>
        <taxon>Bacilli</taxon>
        <taxon>Bacillales</taxon>
        <taxon>Sporolactobacillaceae</taxon>
        <taxon>Pullulanibacillus</taxon>
    </lineage>
</organism>
<dbReference type="PROSITE" id="PS51257">
    <property type="entry name" value="PROKAR_LIPOPROTEIN"/>
    <property type="match status" value="1"/>
</dbReference>
<evidence type="ECO:0000256" key="11">
    <source>
        <dbReference type="ARBA" id="ARBA00023288"/>
    </source>
</evidence>
<reference evidence="15" key="2">
    <citation type="submission" date="2020-09" db="EMBL/GenBank/DDBJ databases">
        <authorList>
            <person name="Sun Q."/>
            <person name="Zhou Y."/>
        </authorList>
    </citation>
    <scope>NUCLEOTIDE SEQUENCE</scope>
    <source>
        <strain evidence="15">CGMCC 1.12777</strain>
    </source>
</reference>
<evidence type="ECO:0000256" key="12">
    <source>
        <dbReference type="RuleBase" id="RU367119"/>
    </source>
</evidence>
<comment type="similarity">
    <text evidence="3 12">Belongs to the PstS family.</text>
</comment>
<keyword evidence="5 12" id="KW-0813">Transport</keyword>
<keyword evidence="9" id="KW-0472">Membrane</keyword>
<dbReference type="GO" id="GO:0042301">
    <property type="term" value="F:phosphate ion binding"/>
    <property type="evidence" value="ECO:0007669"/>
    <property type="project" value="UniProtKB-UniRule"/>
</dbReference>
<dbReference type="Pfam" id="PF12849">
    <property type="entry name" value="PBP_like_2"/>
    <property type="match status" value="1"/>
</dbReference>